<organism evidence="1 2">
    <name type="scientific">Mycena rosella</name>
    <name type="common">Pink bonnet</name>
    <name type="synonym">Agaricus rosellus</name>
    <dbReference type="NCBI Taxonomy" id="1033263"/>
    <lineage>
        <taxon>Eukaryota</taxon>
        <taxon>Fungi</taxon>
        <taxon>Dikarya</taxon>
        <taxon>Basidiomycota</taxon>
        <taxon>Agaricomycotina</taxon>
        <taxon>Agaricomycetes</taxon>
        <taxon>Agaricomycetidae</taxon>
        <taxon>Agaricales</taxon>
        <taxon>Marasmiineae</taxon>
        <taxon>Mycenaceae</taxon>
        <taxon>Mycena</taxon>
    </lineage>
</organism>
<feature type="non-terminal residue" evidence="1">
    <location>
        <position position="1"/>
    </location>
</feature>
<gene>
    <name evidence="1" type="ORF">B0H17DRAFT_1265365</name>
</gene>
<keyword evidence="2" id="KW-1185">Reference proteome</keyword>
<comment type="caution">
    <text evidence="1">The sequence shown here is derived from an EMBL/GenBank/DDBJ whole genome shotgun (WGS) entry which is preliminary data.</text>
</comment>
<proteinExistence type="predicted"/>
<dbReference type="AlphaFoldDB" id="A0AAD7CP36"/>
<evidence type="ECO:0000313" key="1">
    <source>
        <dbReference type="EMBL" id="KAJ7655919.1"/>
    </source>
</evidence>
<dbReference type="Proteomes" id="UP001221757">
    <property type="component" value="Unassembled WGS sequence"/>
</dbReference>
<accession>A0AAD7CP36</accession>
<reference evidence="1" key="1">
    <citation type="submission" date="2023-03" db="EMBL/GenBank/DDBJ databases">
        <title>Massive genome expansion in bonnet fungi (Mycena s.s.) driven by repeated elements and novel gene families across ecological guilds.</title>
        <authorList>
            <consortium name="Lawrence Berkeley National Laboratory"/>
            <person name="Harder C.B."/>
            <person name="Miyauchi S."/>
            <person name="Viragh M."/>
            <person name="Kuo A."/>
            <person name="Thoen E."/>
            <person name="Andreopoulos B."/>
            <person name="Lu D."/>
            <person name="Skrede I."/>
            <person name="Drula E."/>
            <person name="Henrissat B."/>
            <person name="Morin E."/>
            <person name="Kohler A."/>
            <person name="Barry K."/>
            <person name="LaButti K."/>
            <person name="Morin E."/>
            <person name="Salamov A."/>
            <person name="Lipzen A."/>
            <person name="Mereny Z."/>
            <person name="Hegedus B."/>
            <person name="Baldrian P."/>
            <person name="Stursova M."/>
            <person name="Weitz H."/>
            <person name="Taylor A."/>
            <person name="Grigoriev I.V."/>
            <person name="Nagy L.G."/>
            <person name="Martin F."/>
            <person name="Kauserud H."/>
        </authorList>
    </citation>
    <scope>NUCLEOTIDE SEQUENCE</scope>
    <source>
        <strain evidence="1">CBHHK067</strain>
    </source>
</reference>
<evidence type="ECO:0000313" key="2">
    <source>
        <dbReference type="Proteomes" id="UP001221757"/>
    </source>
</evidence>
<name>A0AAD7CP36_MYCRO</name>
<dbReference type="EMBL" id="JARKIE010000305">
    <property type="protein sequence ID" value="KAJ7655919.1"/>
    <property type="molecule type" value="Genomic_DNA"/>
</dbReference>
<protein>
    <submittedName>
        <fullName evidence="1">Uncharacterized protein</fullName>
    </submittedName>
</protein>
<sequence length="71" mass="7895">LARRTASFSHDLRYRTLTSSPFASKLGTNYAPKDDEMAEIHALLVDPTRQLEHLDAKIAAVRNTLDKLTAA</sequence>